<keyword evidence="1" id="KW-0647">Proteasome</keyword>
<dbReference type="EMBL" id="JANBUJ010001256">
    <property type="protein sequence ID" value="KAJ2768107.1"/>
    <property type="molecule type" value="Genomic_DNA"/>
</dbReference>
<gene>
    <name evidence="1" type="primary">BLM3_2</name>
    <name evidence="1" type="ORF">IWQ57_003676</name>
</gene>
<proteinExistence type="predicted"/>
<keyword evidence="2" id="KW-1185">Reference proteome</keyword>
<comment type="caution">
    <text evidence="1">The sequence shown here is derived from an EMBL/GenBank/DDBJ whole genome shotgun (WGS) entry which is preliminary data.</text>
</comment>
<protein>
    <submittedName>
        <fullName evidence="1">Proteasome activator BLM10</fullName>
    </submittedName>
</protein>
<dbReference type="Proteomes" id="UP001140234">
    <property type="component" value="Unassembled WGS sequence"/>
</dbReference>
<organism evidence="1 2">
    <name type="scientific">Coemansia nantahalensis</name>
    <dbReference type="NCBI Taxonomy" id="2789366"/>
    <lineage>
        <taxon>Eukaryota</taxon>
        <taxon>Fungi</taxon>
        <taxon>Fungi incertae sedis</taxon>
        <taxon>Zoopagomycota</taxon>
        <taxon>Kickxellomycotina</taxon>
        <taxon>Kickxellomycetes</taxon>
        <taxon>Kickxellales</taxon>
        <taxon>Kickxellaceae</taxon>
        <taxon>Coemansia</taxon>
    </lineage>
</organism>
<feature type="non-terminal residue" evidence="1">
    <location>
        <position position="1"/>
    </location>
</feature>
<reference evidence="1" key="1">
    <citation type="submission" date="2022-07" db="EMBL/GenBank/DDBJ databases">
        <title>Phylogenomic reconstructions and comparative analyses of Kickxellomycotina fungi.</title>
        <authorList>
            <person name="Reynolds N.K."/>
            <person name="Stajich J.E."/>
            <person name="Barry K."/>
            <person name="Grigoriev I.V."/>
            <person name="Crous P."/>
            <person name="Smith M.E."/>
        </authorList>
    </citation>
    <scope>NUCLEOTIDE SEQUENCE</scope>
    <source>
        <strain evidence="1">CBS 109366</strain>
    </source>
</reference>
<evidence type="ECO:0000313" key="1">
    <source>
        <dbReference type="EMBL" id="KAJ2768107.1"/>
    </source>
</evidence>
<accession>A0ACC1JVW9</accession>
<name>A0ACC1JVW9_9FUNG</name>
<evidence type="ECO:0000313" key="2">
    <source>
        <dbReference type="Proteomes" id="UP001140234"/>
    </source>
</evidence>
<sequence length="559" mass="62589">YDFIEPASQPAYEEVRSVLFASGKCDQIGRLFSAEGARAPEEERFGVTRAALFSQLFSLFGRALFDEAWPAIERLALDNERAGAQRAAAEMVGGLLRGSKHWAQGALAAMWERLVPLLATVFSKLTLDTLRFWQGGLQYAFARRDPRRFLPLIQLIVRGNPFNPEAEAPFGEAVKLELLRGLICTWDWRIASAIVAGRPRLLDALAHPYKQVRGIAGTVMYMLSSAEFSVSYPQVDVAIDDLARYGPTGRDFMHWAGTPRTQTLVREMTERVRGWKADHVPSSEGTSNYSRGSKTLLTFYIAGFIHSGRRLAVSHIPAILPLSSVLQEQHDDEEVSALAKTITQFLAQALYTAEISQDVATRVLDLLGDPSSTWHIVTKTLPLLCMLTFANRFTLSREIRSRIVDTAARFLEHEQIEVRQAAQAALTSLVKCASSRVIAEMNARFSAQVLAPLPRVRRGRPPADPPAYARMLLNRHAGVLGLSCLVLAFPYTIPDWMPEVLVRLAQCIDDPNPIQTTVQRTFAEFRRTHMDTWHEDRKRFSSGQLEILTDMLVSPCYYA</sequence>